<dbReference type="Gene3D" id="3.40.50.670">
    <property type="match status" value="1"/>
</dbReference>
<protein>
    <recommendedName>
        <fullName evidence="2">DNA topoisomerase (ATP-hydrolyzing)</fullName>
        <ecNumber evidence="2">5.6.2.2</ecNumber>
    </recommendedName>
</protein>
<dbReference type="Gene3D" id="3.30.230.10">
    <property type="match status" value="1"/>
</dbReference>
<dbReference type="InterPro" id="IPR014721">
    <property type="entry name" value="Ribsml_uS5_D2-typ_fold_subgr"/>
</dbReference>
<gene>
    <name evidence="6" type="ORF">K8V90_03080</name>
</gene>
<sequence length="641" mass="73833">MIEQIRVLTEREKVREKISVWLESSKNHIHVIKELMGNSNDLIISGIGDKINFELKEDNRTFIFEDNCTGIPVEGKASNGIDNYIAIFETLFAGSKYDQVAATVGTNGVFLCVLTMSSKYVKYTIGRPNGKVYQIEYVEGIRQYDLKEIGSTDKTFTRIECMLDDKVYDNPIFNYEDIKEIAKYQAAISIATISTKYQNEENIYHYNNGIEGYLQDIIEDKPIVDIIRIKKDLKHYVDKKERDDEINIDFAFTFSNTNNKITHIELLNGSLLDLHGTPFDGITVGLKNAINRKIRELNLYNKNEKQIINEDILISLNHALDLKSLLTEYTNQSKRSSLSEHYKIVLQKEIEEFMNIYFIENEIEAKKICNQILINKRAREKSSKMMENVKKKLSEEITVFNKIPNLIECKSKNKEENILCICEGKSALGSLISARGDNHALLPLRGKVRNCKKSTLEQILNDQIICDIIRAMGCGISIKSKSNKEFLSFDKDKMRYGKIYIIVDQDVDGVGSILPLLLTMFDTLVPELIEDGYIYLCETPKYEVLCEDKYYYATNNEELEEIESQLKDKKYKVFYVKGLAELNADTMAMCLRPGYKNITQIRVDDIIKAREALELHMGTNVKDRKDYIMDNFDKVGGHYEN</sequence>
<dbReference type="Pfam" id="PF01751">
    <property type="entry name" value="Toprim"/>
    <property type="match status" value="1"/>
</dbReference>
<dbReference type="Proteomes" id="UP000776700">
    <property type="component" value="Unassembled WGS sequence"/>
</dbReference>
<proteinExistence type="predicted"/>
<accession>A0A921SYY0</accession>
<dbReference type="PRINTS" id="PR01159">
    <property type="entry name" value="DNAGYRASEB"/>
</dbReference>
<reference evidence="6" key="1">
    <citation type="journal article" date="2021" name="PeerJ">
        <title>Extensive microbial diversity within the chicken gut microbiome revealed by metagenomics and culture.</title>
        <authorList>
            <person name="Gilroy R."/>
            <person name="Ravi A."/>
            <person name="Getino M."/>
            <person name="Pursley I."/>
            <person name="Horton D.L."/>
            <person name="Alikhan N.F."/>
            <person name="Baker D."/>
            <person name="Gharbi K."/>
            <person name="Hall N."/>
            <person name="Watson M."/>
            <person name="Adriaenssens E.M."/>
            <person name="Foster-Nyarko E."/>
            <person name="Jarju S."/>
            <person name="Secka A."/>
            <person name="Antonio M."/>
            <person name="Oren A."/>
            <person name="Chaudhuri R.R."/>
            <person name="La Ragione R."/>
            <person name="Hildebrand F."/>
            <person name="Pallen M.J."/>
        </authorList>
    </citation>
    <scope>NUCLEOTIDE SEQUENCE</scope>
    <source>
        <strain evidence="6">1277</strain>
    </source>
</reference>
<keyword evidence="4" id="KW-0413">Isomerase</keyword>
<comment type="caution">
    <text evidence="6">The sequence shown here is derived from an EMBL/GenBank/DDBJ whole genome shotgun (WGS) entry which is preliminary data.</text>
</comment>
<dbReference type="GO" id="GO:0006265">
    <property type="term" value="P:DNA topological change"/>
    <property type="evidence" value="ECO:0007669"/>
    <property type="project" value="InterPro"/>
</dbReference>
<evidence type="ECO:0000313" key="6">
    <source>
        <dbReference type="EMBL" id="HJG96069.1"/>
    </source>
</evidence>
<dbReference type="GO" id="GO:0034335">
    <property type="term" value="F:DNA negative supercoiling activity"/>
    <property type="evidence" value="ECO:0007669"/>
    <property type="project" value="UniProtKB-ARBA"/>
</dbReference>
<evidence type="ECO:0000313" key="7">
    <source>
        <dbReference type="Proteomes" id="UP000776700"/>
    </source>
</evidence>
<dbReference type="PRINTS" id="PR00418">
    <property type="entry name" value="TPI2FAMILY"/>
</dbReference>
<evidence type="ECO:0000256" key="2">
    <source>
        <dbReference type="ARBA" id="ARBA00012895"/>
    </source>
</evidence>
<dbReference type="InterPro" id="IPR013760">
    <property type="entry name" value="Topo_IIA-like_dom_sf"/>
</dbReference>
<feature type="domain" description="Toprim" evidence="5">
    <location>
        <begin position="417"/>
        <end position="540"/>
    </location>
</feature>
<dbReference type="SUPFAM" id="SSF56719">
    <property type="entry name" value="Type II DNA topoisomerase"/>
    <property type="match status" value="1"/>
</dbReference>
<keyword evidence="3" id="KW-0238">DNA-binding</keyword>
<comment type="catalytic activity">
    <reaction evidence="1">
        <text>ATP-dependent breakage, passage and rejoining of double-stranded DNA.</text>
        <dbReference type="EC" id="5.6.2.2"/>
    </reaction>
</comment>
<evidence type="ECO:0000259" key="5">
    <source>
        <dbReference type="PROSITE" id="PS50880"/>
    </source>
</evidence>
<dbReference type="Gene3D" id="3.30.565.10">
    <property type="entry name" value="Histidine kinase-like ATPase, C-terminal domain"/>
    <property type="match status" value="1"/>
</dbReference>
<dbReference type="InterPro" id="IPR013506">
    <property type="entry name" value="Topo_IIA_bsu_dom2"/>
</dbReference>
<dbReference type="SUPFAM" id="SSF54211">
    <property type="entry name" value="Ribosomal protein S5 domain 2-like"/>
    <property type="match status" value="1"/>
</dbReference>
<dbReference type="GO" id="GO:0005524">
    <property type="term" value="F:ATP binding"/>
    <property type="evidence" value="ECO:0007669"/>
    <property type="project" value="InterPro"/>
</dbReference>
<dbReference type="InterPro" id="IPR020568">
    <property type="entry name" value="Ribosomal_Su5_D2-typ_SF"/>
</dbReference>
<reference evidence="6" key="2">
    <citation type="submission" date="2021-09" db="EMBL/GenBank/DDBJ databases">
        <authorList>
            <person name="Gilroy R."/>
        </authorList>
    </citation>
    <scope>NUCLEOTIDE SEQUENCE</scope>
    <source>
        <strain evidence="6">1277</strain>
    </source>
</reference>
<evidence type="ECO:0000256" key="3">
    <source>
        <dbReference type="ARBA" id="ARBA00023125"/>
    </source>
</evidence>
<dbReference type="PROSITE" id="PS50880">
    <property type="entry name" value="TOPRIM"/>
    <property type="match status" value="1"/>
</dbReference>
<dbReference type="InterPro" id="IPR036890">
    <property type="entry name" value="HATPase_C_sf"/>
</dbReference>
<dbReference type="PANTHER" id="PTHR45866">
    <property type="entry name" value="DNA GYRASE/TOPOISOMERASE SUBUNIT B"/>
    <property type="match status" value="1"/>
</dbReference>
<dbReference type="PANTHER" id="PTHR45866:SF4">
    <property type="entry name" value="DNA TOPOISOMERASE 4 SUBUNIT B"/>
    <property type="match status" value="1"/>
</dbReference>
<dbReference type="SMART" id="SM00433">
    <property type="entry name" value="TOP2c"/>
    <property type="match status" value="1"/>
</dbReference>
<dbReference type="AlphaFoldDB" id="A0A921SYY0"/>
<dbReference type="SUPFAM" id="SSF55874">
    <property type="entry name" value="ATPase domain of HSP90 chaperone/DNA topoisomerase II/histidine kinase"/>
    <property type="match status" value="1"/>
</dbReference>
<dbReference type="Pfam" id="PF00204">
    <property type="entry name" value="DNA_gyraseB"/>
    <property type="match status" value="1"/>
</dbReference>
<name>A0A921SYY0_9FIRM</name>
<dbReference type="InterPro" id="IPR006171">
    <property type="entry name" value="TOPRIM_dom"/>
</dbReference>
<dbReference type="GO" id="GO:0003677">
    <property type="term" value="F:DNA binding"/>
    <property type="evidence" value="ECO:0007669"/>
    <property type="project" value="UniProtKB-KW"/>
</dbReference>
<evidence type="ECO:0000256" key="4">
    <source>
        <dbReference type="ARBA" id="ARBA00023235"/>
    </source>
</evidence>
<organism evidence="6 7">
    <name type="scientific">Romboutsia timonensis</name>
    <dbReference type="NCBI Taxonomy" id="1776391"/>
    <lineage>
        <taxon>Bacteria</taxon>
        <taxon>Bacillati</taxon>
        <taxon>Bacillota</taxon>
        <taxon>Clostridia</taxon>
        <taxon>Peptostreptococcales</taxon>
        <taxon>Peptostreptococcaceae</taxon>
        <taxon>Romboutsia</taxon>
    </lineage>
</organism>
<dbReference type="InterPro" id="IPR013759">
    <property type="entry name" value="Topo_IIA_B_C"/>
</dbReference>
<evidence type="ECO:0000256" key="1">
    <source>
        <dbReference type="ARBA" id="ARBA00000185"/>
    </source>
</evidence>
<dbReference type="EMBL" id="DYUB01000103">
    <property type="protein sequence ID" value="HJG96069.1"/>
    <property type="molecule type" value="Genomic_DNA"/>
</dbReference>
<dbReference type="EC" id="5.6.2.2" evidence="2"/>
<dbReference type="InterPro" id="IPR000565">
    <property type="entry name" value="Topo_IIA_B"/>
</dbReference>
<dbReference type="InterPro" id="IPR001241">
    <property type="entry name" value="Topo_IIA"/>
</dbReference>